<dbReference type="SMART" id="SM00729">
    <property type="entry name" value="Elp3"/>
    <property type="match status" value="1"/>
</dbReference>
<dbReference type="InterPro" id="IPR007197">
    <property type="entry name" value="rSAM"/>
</dbReference>
<dbReference type="InterPro" id="IPR058240">
    <property type="entry name" value="rSAM_sf"/>
</dbReference>
<dbReference type="SFLD" id="SFLDS00029">
    <property type="entry name" value="Radical_SAM"/>
    <property type="match status" value="1"/>
</dbReference>
<gene>
    <name evidence="4" type="ORF">EJ73_00322</name>
</gene>
<dbReference type="Gene3D" id="3.80.30.20">
    <property type="entry name" value="tm_1862 like domain"/>
    <property type="match status" value="1"/>
</dbReference>
<dbReference type="SFLD" id="SFLDF00562">
    <property type="entry name" value="HemN-like__clustered_with_heat"/>
    <property type="match status" value="1"/>
</dbReference>
<accession>A0A318I525</accession>
<keyword evidence="2" id="KW-0408">Iron</keyword>
<dbReference type="GO" id="GO:0005737">
    <property type="term" value="C:cytoplasm"/>
    <property type="evidence" value="ECO:0007669"/>
    <property type="project" value="UniProtKB-SubCell"/>
</dbReference>
<dbReference type="AlphaFoldDB" id="A0A318I525"/>
<dbReference type="InterPro" id="IPR023404">
    <property type="entry name" value="rSAM_horseshoe"/>
</dbReference>
<evidence type="ECO:0000256" key="1">
    <source>
        <dbReference type="ARBA" id="ARBA00006100"/>
    </source>
</evidence>
<dbReference type="NCBIfam" id="TIGR00539">
    <property type="entry name" value="hemN_rel"/>
    <property type="match status" value="1"/>
</dbReference>
<dbReference type="InterPro" id="IPR004559">
    <property type="entry name" value="HemW-like"/>
</dbReference>
<dbReference type="PANTHER" id="PTHR13932">
    <property type="entry name" value="COPROPORPHYRINIGEN III OXIDASE"/>
    <property type="match status" value="1"/>
</dbReference>
<dbReference type="OrthoDB" id="9808022at2"/>
<name>A0A318I525_9BACT</name>
<dbReference type="SUPFAM" id="SSF102114">
    <property type="entry name" value="Radical SAM enzymes"/>
    <property type="match status" value="1"/>
</dbReference>
<keyword evidence="2" id="KW-0143">Chaperone</keyword>
<comment type="similarity">
    <text evidence="1">Belongs to the anaerobic coproporphyrinogen-III oxidase family. HemW subfamily.</text>
</comment>
<dbReference type="EMBL" id="QJJX01000002">
    <property type="protein sequence ID" value="PXX24516.1"/>
    <property type="molecule type" value="Genomic_DNA"/>
</dbReference>
<dbReference type="STRING" id="1122991.GCA_000613445_03187"/>
<comment type="caution">
    <text evidence="4">The sequence shown here is derived from an EMBL/GenBank/DDBJ whole genome shotgun (WGS) entry which is preliminary data.</text>
</comment>
<dbReference type="Pfam" id="PF04055">
    <property type="entry name" value="Radical_SAM"/>
    <property type="match status" value="1"/>
</dbReference>
<protein>
    <recommendedName>
        <fullName evidence="2">Heme chaperone HemW</fullName>
    </recommendedName>
</protein>
<evidence type="ECO:0000256" key="2">
    <source>
        <dbReference type="RuleBase" id="RU364116"/>
    </source>
</evidence>
<comment type="subcellular location">
    <subcellularLocation>
        <location evidence="2">Cytoplasm</location>
    </subcellularLocation>
</comment>
<sequence>MAGIYIHVPFCASRCIYCDFYTTINLENQNRLVRALCSELDMRRNYLQDNTPPNAPIEIDTIYLGGGTPSQLSEENLHRLFSAIYNKVENDVSFQVSPNAEVTMECNPDDITPQFAQTIAKLPINRVSMGVQTFDDVRLSFLRRRHKSAQITPAVEQLRQVGVNNISIDLIFGFPKQTLDEWAIDLQKAIELDVVHISAYSLMYEEGTPLFKLLQQHRVSEIDESKSLDMFNMLVDTLTANHYEHYEISNFARKGYRSRHNASYWQGIPYLGLGPSAHSYDGNSRQWNISNLKKYMDAIENKTIPMERETLDEDTKYNDWITTALRTKEGLNLTLLSDAHRNYLLQAAQPHINQGNLVLIDNHIALSRAGIFISDSIMSDLIKV</sequence>
<dbReference type="GO" id="GO:0046872">
    <property type="term" value="F:metal ion binding"/>
    <property type="evidence" value="ECO:0007669"/>
    <property type="project" value="UniProtKB-UniRule"/>
</dbReference>
<keyword evidence="2" id="KW-0963">Cytoplasm</keyword>
<evidence type="ECO:0000313" key="5">
    <source>
        <dbReference type="Proteomes" id="UP000248314"/>
    </source>
</evidence>
<dbReference type="GO" id="GO:0051539">
    <property type="term" value="F:4 iron, 4 sulfur cluster binding"/>
    <property type="evidence" value="ECO:0007669"/>
    <property type="project" value="UniProtKB-UniRule"/>
</dbReference>
<dbReference type="CDD" id="cd01335">
    <property type="entry name" value="Radical_SAM"/>
    <property type="match status" value="1"/>
</dbReference>
<dbReference type="InterPro" id="IPR006638">
    <property type="entry name" value="Elp3/MiaA/NifB-like_rSAM"/>
</dbReference>
<reference evidence="4 5" key="1">
    <citation type="submission" date="2018-05" db="EMBL/GenBank/DDBJ databases">
        <title>Genomic Encyclopedia of Type Strains, Phase I: the one thousand microbial genomes (KMG-I) project.</title>
        <authorList>
            <person name="Kyrpides N."/>
        </authorList>
    </citation>
    <scope>NUCLEOTIDE SEQUENCE [LARGE SCALE GENOMIC DNA]</scope>
    <source>
        <strain evidence="4 5">DSM 15611</strain>
    </source>
</reference>
<keyword evidence="2" id="KW-0949">S-adenosyl-L-methionine</keyword>
<keyword evidence="2" id="KW-0349">Heme</keyword>
<dbReference type="GO" id="GO:0006779">
    <property type="term" value="P:porphyrin-containing compound biosynthetic process"/>
    <property type="evidence" value="ECO:0007669"/>
    <property type="project" value="InterPro"/>
</dbReference>
<evidence type="ECO:0000313" key="4">
    <source>
        <dbReference type="EMBL" id="PXX24516.1"/>
    </source>
</evidence>
<feature type="domain" description="Radical SAM core" evidence="3">
    <location>
        <begin position="1"/>
        <end position="244"/>
    </location>
</feature>
<dbReference type="Proteomes" id="UP000248314">
    <property type="component" value="Unassembled WGS sequence"/>
</dbReference>
<evidence type="ECO:0000259" key="3">
    <source>
        <dbReference type="PROSITE" id="PS51918"/>
    </source>
</evidence>
<comment type="function">
    <text evidence="2">Probably acts as a heme chaperone, transferring heme to an unknown acceptor. Binds one molecule of heme per monomer, possibly covalently. Binds 1 [4Fe-4S] cluster. The cluster is coordinated with 3 cysteines and an exchangeable S-adenosyl-L-methionine.</text>
</comment>
<dbReference type="SFLD" id="SFLDG01065">
    <property type="entry name" value="anaerobic_coproporphyrinogen-I"/>
    <property type="match status" value="1"/>
</dbReference>
<dbReference type="GO" id="GO:0004109">
    <property type="term" value="F:coproporphyrinogen oxidase activity"/>
    <property type="evidence" value="ECO:0007669"/>
    <property type="project" value="InterPro"/>
</dbReference>
<organism evidence="4 5">
    <name type="scientific">Hoylesella shahii DSM 15611 = JCM 12083</name>
    <dbReference type="NCBI Taxonomy" id="1122991"/>
    <lineage>
        <taxon>Bacteria</taxon>
        <taxon>Pseudomonadati</taxon>
        <taxon>Bacteroidota</taxon>
        <taxon>Bacteroidia</taxon>
        <taxon>Bacteroidales</taxon>
        <taxon>Prevotellaceae</taxon>
        <taxon>Hoylesella</taxon>
    </lineage>
</organism>
<keyword evidence="2" id="KW-0411">Iron-sulfur</keyword>
<dbReference type="RefSeq" id="WP_025815106.1">
    <property type="nucleotide sequence ID" value="NZ_BAIZ01000001.1"/>
</dbReference>
<proteinExistence type="inferred from homology"/>
<keyword evidence="2" id="KW-0004">4Fe-4S</keyword>
<dbReference type="PANTHER" id="PTHR13932:SF5">
    <property type="entry name" value="RADICAL S-ADENOSYL METHIONINE DOMAIN-CONTAINING PROTEIN 1, MITOCHONDRIAL"/>
    <property type="match status" value="1"/>
</dbReference>
<keyword evidence="2" id="KW-0479">Metal-binding</keyword>
<dbReference type="InterPro" id="IPR034505">
    <property type="entry name" value="Coproporphyrinogen-III_oxidase"/>
</dbReference>
<dbReference type="PROSITE" id="PS51918">
    <property type="entry name" value="RADICAL_SAM"/>
    <property type="match status" value="1"/>
</dbReference>
<keyword evidence="5" id="KW-1185">Reference proteome</keyword>